<accession>A0ABR2AFV5</accession>
<protein>
    <submittedName>
        <fullName evidence="1">Uncharacterized protein</fullName>
    </submittedName>
</protein>
<gene>
    <name evidence="1" type="ORF">V6N11_014203</name>
</gene>
<reference evidence="1 2" key="1">
    <citation type="journal article" date="2024" name="G3 (Bethesda)">
        <title>Genome assembly of Hibiscus sabdariffa L. provides insights into metabolisms of medicinal natural products.</title>
        <authorList>
            <person name="Kim T."/>
        </authorList>
    </citation>
    <scope>NUCLEOTIDE SEQUENCE [LARGE SCALE GENOMIC DNA]</scope>
    <source>
        <strain evidence="1">TK-2024</strain>
        <tissue evidence="1">Old leaves</tissue>
    </source>
</reference>
<dbReference type="EMBL" id="JBBPBN010000257">
    <property type="protein sequence ID" value="KAK8492081.1"/>
    <property type="molecule type" value="Genomic_DNA"/>
</dbReference>
<keyword evidence="2" id="KW-1185">Reference proteome</keyword>
<dbReference type="Proteomes" id="UP001396334">
    <property type="component" value="Unassembled WGS sequence"/>
</dbReference>
<comment type="caution">
    <text evidence="1">The sequence shown here is derived from an EMBL/GenBank/DDBJ whole genome shotgun (WGS) entry which is preliminary data.</text>
</comment>
<evidence type="ECO:0000313" key="2">
    <source>
        <dbReference type="Proteomes" id="UP001396334"/>
    </source>
</evidence>
<organism evidence="1 2">
    <name type="scientific">Hibiscus sabdariffa</name>
    <name type="common">roselle</name>
    <dbReference type="NCBI Taxonomy" id="183260"/>
    <lineage>
        <taxon>Eukaryota</taxon>
        <taxon>Viridiplantae</taxon>
        <taxon>Streptophyta</taxon>
        <taxon>Embryophyta</taxon>
        <taxon>Tracheophyta</taxon>
        <taxon>Spermatophyta</taxon>
        <taxon>Magnoliopsida</taxon>
        <taxon>eudicotyledons</taxon>
        <taxon>Gunneridae</taxon>
        <taxon>Pentapetalae</taxon>
        <taxon>rosids</taxon>
        <taxon>malvids</taxon>
        <taxon>Malvales</taxon>
        <taxon>Malvaceae</taxon>
        <taxon>Malvoideae</taxon>
        <taxon>Hibiscus</taxon>
    </lineage>
</organism>
<name>A0ABR2AFV5_9ROSI</name>
<sequence>MLSAMPRSMECYFLFLWALEWKNWFSINPGILSPTTRKESLACFVFGLKHVPSLSFRIYEYSEGIQPLLLHRKPVVDRLLSGQPAKSASENAKNFVNSLGLKVRPREPSLQMLSDALGKEALIELDPGFDSRPGLPIFFSWSNGISSALVAREKASDKENRYAPATFRGPVRPVSTEGRKSFLDVRVYRVSVSELKGVDHTFGELLDLFRLFWLTPFQSIRQDLKGKVLIPGMTRKMKRGQALQSSAMGSSFPYGRAVWLACDEEELR</sequence>
<proteinExistence type="predicted"/>
<evidence type="ECO:0000313" key="1">
    <source>
        <dbReference type="EMBL" id="KAK8492081.1"/>
    </source>
</evidence>